<feature type="region of interest" description="Disordered" evidence="1">
    <location>
        <begin position="240"/>
        <end position="259"/>
    </location>
</feature>
<accession>A0A1B7TJN0</accession>
<dbReference type="Proteomes" id="UP000092321">
    <property type="component" value="Unassembled WGS sequence"/>
</dbReference>
<dbReference type="PANTHER" id="PTHR36959:SF2">
    <property type="entry name" value="ALTERED INHERITANCE OF MITOCHONDRIA PROTEIN 24, MITOCHONDRIAL"/>
    <property type="match status" value="1"/>
</dbReference>
<sequence>MNFSRQLLQEVKPVSNNSRQTQYNILGKQKDICQAVLKPCVPIYVKRDNLILLQANNNNNNNSSNVPVNTNTSNVSLSAKWIFPFSSFIHNPLRFLFDPPIYHRLVTDSTDKTTCLIGSNNGSTLCHVNLNGLKDWYLKPSISNRIVSMEETSTLHIKPSVRFKKVGMKFIKADGRGSLVIQNDAASSGSSNNGGIYSIVLEENENCIIKRDNLLGISGDSFLELSDNLTNFEFKETTSNNDKKIKKEKKKQEEDGAKKPSRFSKLLSMFKSDPKKKEVASPVVKDYKETGVVVIEDKQTGLVPADKNSEVPDFSVNVFLKMTYDGLKSVYEKIHHPLYQISTGNLRFSILNALNIFDKSDKESFPFSRLFQNKFIKVSGPRTLLVQSNPANYAPRSTSDIKKKETSTPFSQNNKNNDNEDLTKILNFNNTGYNDTAENIKHIQKLNDNKYENMKYLSKAYVDVKNGKVMFESVDKF</sequence>
<feature type="region of interest" description="Disordered" evidence="1">
    <location>
        <begin position="395"/>
        <end position="419"/>
    </location>
</feature>
<feature type="compositionally biased region" description="Polar residues" evidence="1">
    <location>
        <begin position="407"/>
        <end position="416"/>
    </location>
</feature>
<dbReference type="PANTHER" id="PTHR36959">
    <property type="entry name" value="ALTERED INHERITANCE OF MITOCHONDRIA PROTEIN 24, MITOCHONDRIAL"/>
    <property type="match status" value="1"/>
</dbReference>
<organism evidence="2 3">
    <name type="scientific">Hanseniaspora valbyensis NRRL Y-1626</name>
    <dbReference type="NCBI Taxonomy" id="766949"/>
    <lineage>
        <taxon>Eukaryota</taxon>
        <taxon>Fungi</taxon>
        <taxon>Dikarya</taxon>
        <taxon>Ascomycota</taxon>
        <taxon>Saccharomycotina</taxon>
        <taxon>Saccharomycetes</taxon>
        <taxon>Saccharomycodales</taxon>
        <taxon>Saccharomycodaceae</taxon>
        <taxon>Hanseniaspora</taxon>
    </lineage>
</organism>
<evidence type="ECO:0000313" key="2">
    <source>
        <dbReference type="EMBL" id="OBA28960.1"/>
    </source>
</evidence>
<evidence type="ECO:0000256" key="1">
    <source>
        <dbReference type="SAM" id="MobiDB-lite"/>
    </source>
</evidence>
<name>A0A1B7TJN0_9ASCO</name>
<keyword evidence="3" id="KW-1185">Reference proteome</keyword>
<dbReference type="OrthoDB" id="5295771at2759"/>
<gene>
    <name evidence="2" type="ORF">HANVADRAFT_50914</name>
</gene>
<dbReference type="GO" id="GO:0007007">
    <property type="term" value="P:inner mitochondrial membrane organization"/>
    <property type="evidence" value="ECO:0007669"/>
    <property type="project" value="TreeGrafter"/>
</dbReference>
<protein>
    <submittedName>
        <fullName evidence="2">Uncharacterized protein</fullName>
    </submittedName>
</protein>
<comment type="caution">
    <text evidence="2">The sequence shown here is derived from an EMBL/GenBank/DDBJ whole genome shotgun (WGS) entry which is preliminary data.</text>
</comment>
<evidence type="ECO:0000313" key="3">
    <source>
        <dbReference type="Proteomes" id="UP000092321"/>
    </source>
</evidence>
<proteinExistence type="predicted"/>
<dbReference type="GO" id="GO:0005743">
    <property type="term" value="C:mitochondrial inner membrane"/>
    <property type="evidence" value="ECO:0007669"/>
    <property type="project" value="TreeGrafter"/>
</dbReference>
<dbReference type="EMBL" id="LXPE01000001">
    <property type="protein sequence ID" value="OBA28960.1"/>
    <property type="molecule type" value="Genomic_DNA"/>
</dbReference>
<feature type="compositionally biased region" description="Basic and acidic residues" evidence="1">
    <location>
        <begin position="240"/>
        <end position="258"/>
    </location>
</feature>
<dbReference type="AlphaFoldDB" id="A0A1B7TJN0"/>
<reference evidence="3" key="1">
    <citation type="journal article" date="2016" name="Proc. Natl. Acad. Sci. U.S.A.">
        <title>Comparative genomics of biotechnologically important yeasts.</title>
        <authorList>
            <person name="Riley R."/>
            <person name="Haridas S."/>
            <person name="Wolfe K.H."/>
            <person name="Lopes M.R."/>
            <person name="Hittinger C.T."/>
            <person name="Goeker M."/>
            <person name="Salamov A.A."/>
            <person name="Wisecaver J.H."/>
            <person name="Long T.M."/>
            <person name="Calvey C.H."/>
            <person name="Aerts A.L."/>
            <person name="Barry K.W."/>
            <person name="Choi C."/>
            <person name="Clum A."/>
            <person name="Coughlan A.Y."/>
            <person name="Deshpande S."/>
            <person name="Douglass A.P."/>
            <person name="Hanson S.J."/>
            <person name="Klenk H.-P."/>
            <person name="LaButti K.M."/>
            <person name="Lapidus A."/>
            <person name="Lindquist E.A."/>
            <person name="Lipzen A.M."/>
            <person name="Meier-Kolthoff J.P."/>
            <person name="Ohm R.A."/>
            <person name="Otillar R.P."/>
            <person name="Pangilinan J.L."/>
            <person name="Peng Y."/>
            <person name="Rokas A."/>
            <person name="Rosa C.A."/>
            <person name="Scheuner C."/>
            <person name="Sibirny A.A."/>
            <person name="Slot J.C."/>
            <person name="Stielow J.B."/>
            <person name="Sun H."/>
            <person name="Kurtzman C.P."/>
            <person name="Blackwell M."/>
            <person name="Grigoriev I.V."/>
            <person name="Jeffries T.W."/>
        </authorList>
    </citation>
    <scope>NUCLEOTIDE SEQUENCE [LARGE SCALE GENOMIC DNA]</scope>
    <source>
        <strain evidence="3">NRRL Y-1626</strain>
    </source>
</reference>